<accession>A0A502GY48</accession>
<evidence type="ECO:0000259" key="9">
    <source>
        <dbReference type="PROSITE" id="PS50110"/>
    </source>
</evidence>
<dbReference type="SUPFAM" id="SSF47384">
    <property type="entry name" value="Homodimeric domain of signal transducing histidine kinase"/>
    <property type="match status" value="1"/>
</dbReference>
<feature type="domain" description="Histidine kinase" evidence="8">
    <location>
        <begin position="226"/>
        <end position="444"/>
    </location>
</feature>
<evidence type="ECO:0000259" key="8">
    <source>
        <dbReference type="PROSITE" id="PS50109"/>
    </source>
</evidence>
<feature type="domain" description="Response regulatory" evidence="9">
    <location>
        <begin position="34"/>
        <end position="154"/>
    </location>
</feature>
<protein>
    <recommendedName>
        <fullName evidence="2">histidine kinase</fullName>
        <ecNumber evidence="2">2.7.13.3</ecNumber>
    </recommendedName>
</protein>
<dbReference type="GO" id="GO:0030295">
    <property type="term" value="F:protein kinase activator activity"/>
    <property type="evidence" value="ECO:0007669"/>
    <property type="project" value="TreeGrafter"/>
</dbReference>
<dbReference type="InterPro" id="IPR001789">
    <property type="entry name" value="Sig_transdc_resp-reg_receiver"/>
</dbReference>
<dbReference type="InterPro" id="IPR011006">
    <property type="entry name" value="CheY-like_superfamily"/>
</dbReference>
<dbReference type="CDD" id="cd00156">
    <property type="entry name" value="REC"/>
    <property type="match status" value="1"/>
</dbReference>
<dbReference type="Gene3D" id="3.40.50.2300">
    <property type="match status" value="1"/>
</dbReference>
<evidence type="ECO:0000313" key="10">
    <source>
        <dbReference type="EMBL" id="TPG65956.1"/>
    </source>
</evidence>
<dbReference type="PANTHER" id="PTHR42878:SF15">
    <property type="entry name" value="BACTERIOPHYTOCHROME"/>
    <property type="match status" value="1"/>
</dbReference>
<dbReference type="InterPro" id="IPR036097">
    <property type="entry name" value="HisK_dim/P_sf"/>
</dbReference>
<dbReference type="PROSITE" id="PS50109">
    <property type="entry name" value="HIS_KIN"/>
    <property type="match status" value="1"/>
</dbReference>
<keyword evidence="7" id="KW-0175">Coiled coil</keyword>
<sequence length="444" mass="48902">MSTRPWRKKSGLPSSIGLNHRSCRACYKFGVVKKILLVDDNEQDRELYKRYLSKHFGAERLAFSEASTSAEAQAQFLAHRPDCVLLDYNLPDADGLDVLAELLRLAPPESLCVVMITGGGNETLAVRALNTGALDYLVKQRFDPALLAKTVLHAIEKNEWRQYVARYHGELRTVNQQLRDSLDALTETRQEISRKNAQLVAANAELAATNAELARSNRDLDNFVYAASHDLKQPVTNLRGLFEELRRSATFHDPDEAQVLRLVDASLLDLSATITDLAAAVQAERVLGSRPDPEPVAMAEVLAEVLATLGPQVQAAHAQVHADFGALPELPYVRSSLRTILLNLLANALKYCHPERAPQVWLRTAWAAGQPVLEVQDNGLGIDLARHGAELFQLFRRFHPQAASGTGVGLFLVNRLVQAQGGRIEATSQVGQGTTFRLYLQGPA</sequence>
<reference evidence="10 11" key="1">
    <citation type="journal article" date="2019" name="Environ. Microbiol.">
        <title>Species interactions and distinct microbial communities in high Arctic permafrost affected cryosols are associated with the CH4 and CO2 gas fluxes.</title>
        <authorList>
            <person name="Altshuler I."/>
            <person name="Hamel J."/>
            <person name="Turney S."/>
            <person name="Magnuson E."/>
            <person name="Levesque R."/>
            <person name="Greer C."/>
            <person name="Whyte L.G."/>
        </authorList>
    </citation>
    <scope>NUCLEOTIDE SEQUENCE [LARGE SCALE GENOMIC DNA]</scope>
    <source>
        <strain evidence="10 11">S9.2P</strain>
    </source>
</reference>
<evidence type="ECO:0000256" key="7">
    <source>
        <dbReference type="SAM" id="Coils"/>
    </source>
</evidence>
<dbReference type="Gene3D" id="3.30.565.10">
    <property type="entry name" value="Histidine kinase-like ATPase, C-terminal domain"/>
    <property type="match status" value="1"/>
</dbReference>
<keyword evidence="11" id="KW-1185">Reference proteome</keyword>
<dbReference type="AlphaFoldDB" id="A0A502GY48"/>
<dbReference type="EC" id="2.7.13.3" evidence="2"/>
<feature type="modified residue" description="4-aspartylphosphate" evidence="6">
    <location>
        <position position="87"/>
    </location>
</feature>
<dbReference type="InterPro" id="IPR003594">
    <property type="entry name" value="HATPase_dom"/>
</dbReference>
<dbReference type="InterPro" id="IPR050351">
    <property type="entry name" value="BphY/WalK/GraS-like"/>
</dbReference>
<dbReference type="Pfam" id="PF00512">
    <property type="entry name" value="HisKA"/>
    <property type="match status" value="1"/>
</dbReference>
<organism evidence="10 11">
    <name type="scientific">Hymenobacter nivis</name>
    <dbReference type="NCBI Taxonomy" id="1850093"/>
    <lineage>
        <taxon>Bacteria</taxon>
        <taxon>Pseudomonadati</taxon>
        <taxon>Bacteroidota</taxon>
        <taxon>Cytophagia</taxon>
        <taxon>Cytophagales</taxon>
        <taxon>Hymenobacteraceae</taxon>
        <taxon>Hymenobacter</taxon>
    </lineage>
</organism>
<dbReference type="Proteomes" id="UP000317646">
    <property type="component" value="Unassembled WGS sequence"/>
</dbReference>
<evidence type="ECO:0000256" key="3">
    <source>
        <dbReference type="ARBA" id="ARBA00022553"/>
    </source>
</evidence>
<comment type="caution">
    <text evidence="10">The sequence shown here is derived from an EMBL/GenBank/DDBJ whole genome shotgun (WGS) entry which is preliminary data.</text>
</comment>
<dbReference type="InterPro" id="IPR036890">
    <property type="entry name" value="HATPase_C_sf"/>
</dbReference>
<evidence type="ECO:0000256" key="2">
    <source>
        <dbReference type="ARBA" id="ARBA00012438"/>
    </source>
</evidence>
<dbReference type="InterPro" id="IPR003661">
    <property type="entry name" value="HisK_dim/P_dom"/>
</dbReference>
<dbReference type="PANTHER" id="PTHR42878">
    <property type="entry name" value="TWO-COMPONENT HISTIDINE KINASE"/>
    <property type="match status" value="1"/>
</dbReference>
<comment type="catalytic activity">
    <reaction evidence="1">
        <text>ATP + protein L-histidine = ADP + protein N-phospho-L-histidine.</text>
        <dbReference type="EC" id="2.7.13.3"/>
    </reaction>
</comment>
<name>A0A502GY48_9BACT</name>
<keyword evidence="5 10" id="KW-0418">Kinase</keyword>
<evidence type="ECO:0000256" key="5">
    <source>
        <dbReference type="ARBA" id="ARBA00022777"/>
    </source>
</evidence>
<dbReference type="SMART" id="SM00387">
    <property type="entry name" value="HATPase_c"/>
    <property type="match status" value="1"/>
</dbReference>
<keyword evidence="3 6" id="KW-0597">Phosphoprotein</keyword>
<proteinExistence type="predicted"/>
<evidence type="ECO:0000256" key="4">
    <source>
        <dbReference type="ARBA" id="ARBA00022679"/>
    </source>
</evidence>
<dbReference type="EMBL" id="RCYZ01000004">
    <property type="protein sequence ID" value="TPG65956.1"/>
    <property type="molecule type" value="Genomic_DNA"/>
</dbReference>
<evidence type="ECO:0000313" key="11">
    <source>
        <dbReference type="Proteomes" id="UP000317646"/>
    </source>
</evidence>
<evidence type="ECO:0000256" key="1">
    <source>
        <dbReference type="ARBA" id="ARBA00000085"/>
    </source>
</evidence>
<dbReference type="GO" id="GO:0007234">
    <property type="term" value="P:osmosensory signaling via phosphorelay pathway"/>
    <property type="evidence" value="ECO:0007669"/>
    <property type="project" value="TreeGrafter"/>
</dbReference>
<dbReference type="Pfam" id="PF00072">
    <property type="entry name" value="Response_reg"/>
    <property type="match status" value="1"/>
</dbReference>
<dbReference type="SMART" id="SM00448">
    <property type="entry name" value="REC"/>
    <property type="match status" value="1"/>
</dbReference>
<evidence type="ECO:0000256" key="6">
    <source>
        <dbReference type="PROSITE-ProRule" id="PRU00169"/>
    </source>
</evidence>
<dbReference type="CDD" id="cd00082">
    <property type="entry name" value="HisKA"/>
    <property type="match status" value="1"/>
</dbReference>
<dbReference type="SMART" id="SM00388">
    <property type="entry name" value="HisKA"/>
    <property type="match status" value="1"/>
</dbReference>
<gene>
    <name evidence="10" type="ORF">EAH73_11280</name>
</gene>
<dbReference type="PROSITE" id="PS50110">
    <property type="entry name" value="RESPONSE_REGULATORY"/>
    <property type="match status" value="1"/>
</dbReference>
<dbReference type="InterPro" id="IPR005467">
    <property type="entry name" value="His_kinase_dom"/>
</dbReference>
<dbReference type="GO" id="GO:0000156">
    <property type="term" value="F:phosphorelay response regulator activity"/>
    <property type="evidence" value="ECO:0007669"/>
    <property type="project" value="TreeGrafter"/>
</dbReference>
<dbReference type="SUPFAM" id="SSF55874">
    <property type="entry name" value="ATPase domain of HSP90 chaperone/DNA topoisomerase II/histidine kinase"/>
    <property type="match status" value="1"/>
</dbReference>
<dbReference type="SUPFAM" id="SSF52172">
    <property type="entry name" value="CheY-like"/>
    <property type="match status" value="1"/>
</dbReference>
<keyword evidence="4" id="KW-0808">Transferase</keyword>
<dbReference type="Gene3D" id="1.10.287.130">
    <property type="match status" value="1"/>
</dbReference>
<feature type="coiled-coil region" evidence="7">
    <location>
        <begin position="175"/>
        <end position="219"/>
    </location>
</feature>
<dbReference type="PRINTS" id="PR00344">
    <property type="entry name" value="BCTRLSENSOR"/>
</dbReference>
<dbReference type="Pfam" id="PF02518">
    <property type="entry name" value="HATPase_c"/>
    <property type="match status" value="1"/>
</dbReference>
<dbReference type="GO" id="GO:0000155">
    <property type="term" value="F:phosphorelay sensor kinase activity"/>
    <property type="evidence" value="ECO:0007669"/>
    <property type="project" value="InterPro"/>
</dbReference>
<dbReference type="InterPro" id="IPR004358">
    <property type="entry name" value="Sig_transdc_His_kin-like_C"/>
</dbReference>